<dbReference type="InterPro" id="IPR036188">
    <property type="entry name" value="FAD/NAD-bd_sf"/>
</dbReference>
<dbReference type="Gene3D" id="3.50.50.60">
    <property type="entry name" value="FAD/NAD(P)-binding domain"/>
    <property type="match status" value="1"/>
</dbReference>
<keyword evidence="8" id="KW-1185">Reference proteome</keyword>
<evidence type="ECO:0000313" key="7">
    <source>
        <dbReference type="EMBL" id="OXU29285.1"/>
    </source>
</evidence>
<dbReference type="SUPFAM" id="SSF51905">
    <property type="entry name" value="FAD/NAD(P)-binding domain"/>
    <property type="match status" value="1"/>
</dbReference>
<dbReference type="PANTHER" id="PTHR11552">
    <property type="entry name" value="GLUCOSE-METHANOL-CHOLINE GMC OXIDOREDUCTASE"/>
    <property type="match status" value="1"/>
</dbReference>
<dbReference type="InterPro" id="IPR000172">
    <property type="entry name" value="GMC_OxRdtase_N"/>
</dbReference>
<sequence>MKNGSRYSSNKAYLHPVKARPNLFLTRKSRADKVLIDRWSKQAYGVLFTKHSRRIRVRARKEVILCAGAIGSPQLLMLSGIGPASHIQEFNIPVIKSLPVGQNLMDHLSYWGLNFLVNDSVTVVTEELFELTNTAITDYLGRQEGPLTIAGGIEAAAGFLDVDDRSARQG</sequence>
<evidence type="ECO:0000256" key="5">
    <source>
        <dbReference type="SAM" id="Phobius"/>
    </source>
</evidence>
<keyword evidence="5" id="KW-0472">Membrane</keyword>
<dbReference type="STRING" id="543379.A0A232FF20"/>
<reference evidence="7 8" key="1">
    <citation type="journal article" date="2017" name="Curr. Biol.">
        <title>The Evolution of Venom by Co-option of Single-Copy Genes.</title>
        <authorList>
            <person name="Martinson E.O."/>
            <person name="Mrinalini"/>
            <person name="Kelkar Y.D."/>
            <person name="Chang C.H."/>
            <person name="Werren J.H."/>
        </authorList>
    </citation>
    <scope>NUCLEOTIDE SEQUENCE [LARGE SCALE GENOMIC DNA]</scope>
    <source>
        <strain evidence="7 8">Alberta</strain>
        <tissue evidence="7">Whole body</tissue>
    </source>
</reference>
<evidence type="ECO:0000256" key="2">
    <source>
        <dbReference type="ARBA" id="ARBA00010790"/>
    </source>
</evidence>
<feature type="domain" description="Glucose-methanol-choline oxidoreductase N-terminal" evidence="6">
    <location>
        <begin position="68"/>
        <end position="82"/>
    </location>
</feature>
<dbReference type="AlphaFoldDB" id="A0A232FF20"/>
<organism evidence="7 8">
    <name type="scientific">Trichomalopsis sarcophagae</name>
    <dbReference type="NCBI Taxonomy" id="543379"/>
    <lineage>
        <taxon>Eukaryota</taxon>
        <taxon>Metazoa</taxon>
        <taxon>Ecdysozoa</taxon>
        <taxon>Arthropoda</taxon>
        <taxon>Hexapoda</taxon>
        <taxon>Insecta</taxon>
        <taxon>Pterygota</taxon>
        <taxon>Neoptera</taxon>
        <taxon>Endopterygota</taxon>
        <taxon>Hymenoptera</taxon>
        <taxon>Apocrita</taxon>
        <taxon>Proctotrupomorpha</taxon>
        <taxon>Chalcidoidea</taxon>
        <taxon>Pteromalidae</taxon>
        <taxon>Pteromalinae</taxon>
        <taxon>Trichomalopsis</taxon>
    </lineage>
</organism>
<keyword evidence="4" id="KW-0274">FAD</keyword>
<gene>
    <name evidence="7" type="ORF">TSAR_009451</name>
</gene>
<dbReference type="PROSITE" id="PS00624">
    <property type="entry name" value="GMC_OXRED_2"/>
    <property type="match status" value="1"/>
</dbReference>
<dbReference type="PANTHER" id="PTHR11552:SF147">
    <property type="entry name" value="CHOLINE DEHYDROGENASE, MITOCHONDRIAL"/>
    <property type="match status" value="1"/>
</dbReference>
<dbReference type="GO" id="GO:0016614">
    <property type="term" value="F:oxidoreductase activity, acting on CH-OH group of donors"/>
    <property type="evidence" value="ECO:0007669"/>
    <property type="project" value="InterPro"/>
</dbReference>
<dbReference type="EMBL" id="NNAY01000314">
    <property type="protein sequence ID" value="OXU29285.1"/>
    <property type="molecule type" value="Genomic_DNA"/>
</dbReference>
<comment type="similarity">
    <text evidence="2">Belongs to the GMC oxidoreductase family.</text>
</comment>
<dbReference type="GO" id="GO:0050660">
    <property type="term" value="F:flavin adenine dinucleotide binding"/>
    <property type="evidence" value="ECO:0007669"/>
    <property type="project" value="InterPro"/>
</dbReference>
<comment type="cofactor">
    <cofactor evidence="1">
        <name>FAD</name>
        <dbReference type="ChEBI" id="CHEBI:57692"/>
    </cofactor>
</comment>
<dbReference type="Pfam" id="PF00732">
    <property type="entry name" value="GMC_oxred_N"/>
    <property type="match status" value="1"/>
</dbReference>
<keyword evidence="5" id="KW-0812">Transmembrane</keyword>
<dbReference type="Proteomes" id="UP000215335">
    <property type="component" value="Unassembled WGS sequence"/>
</dbReference>
<evidence type="ECO:0000256" key="1">
    <source>
        <dbReference type="ARBA" id="ARBA00001974"/>
    </source>
</evidence>
<comment type="caution">
    <text evidence="7">The sequence shown here is derived from an EMBL/GenBank/DDBJ whole genome shotgun (WGS) entry which is preliminary data.</text>
</comment>
<name>A0A232FF20_9HYME</name>
<keyword evidence="5" id="KW-1133">Transmembrane helix</keyword>
<feature type="transmembrane region" description="Helical" evidence="5">
    <location>
        <begin position="63"/>
        <end position="82"/>
    </location>
</feature>
<dbReference type="OrthoDB" id="269227at2759"/>
<dbReference type="InterPro" id="IPR012132">
    <property type="entry name" value="GMC_OxRdtase"/>
</dbReference>
<evidence type="ECO:0000256" key="3">
    <source>
        <dbReference type="ARBA" id="ARBA00022630"/>
    </source>
</evidence>
<evidence type="ECO:0000259" key="6">
    <source>
        <dbReference type="PROSITE" id="PS00624"/>
    </source>
</evidence>
<proteinExistence type="inferred from homology"/>
<protein>
    <recommendedName>
        <fullName evidence="6">Glucose-methanol-choline oxidoreductase N-terminal domain-containing protein</fullName>
    </recommendedName>
</protein>
<evidence type="ECO:0000256" key="4">
    <source>
        <dbReference type="ARBA" id="ARBA00022827"/>
    </source>
</evidence>
<keyword evidence="3" id="KW-0285">Flavoprotein</keyword>
<accession>A0A232FF20</accession>
<evidence type="ECO:0000313" key="8">
    <source>
        <dbReference type="Proteomes" id="UP000215335"/>
    </source>
</evidence>